<gene>
    <name evidence="3" type="ORF">RRG08_056636</name>
</gene>
<protein>
    <submittedName>
        <fullName evidence="3">Uncharacterized protein</fullName>
    </submittedName>
</protein>
<organism evidence="3 4">
    <name type="scientific">Elysia crispata</name>
    <name type="common">lettuce slug</name>
    <dbReference type="NCBI Taxonomy" id="231223"/>
    <lineage>
        <taxon>Eukaryota</taxon>
        <taxon>Metazoa</taxon>
        <taxon>Spiralia</taxon>
        <taxon>Lophotrochozoa</taxon>
        <taxon>Mollusca</taxon>
        <taxon>Gastropoda</taxon>
        <taxon>Heterobranchia</taxon>
        <taxon>Euthyneura</taxon>
        <taxon>Panpulmonata</taxon>
        <taxon>Sacoglossa</taxon>
        <taxon>Placobranchoidea</taxon>
        <taxon>Plakobranchidae</taxon>
        <taxon>Elysia</taxon>
    </lineage>
</organism>
<sequence length="221" mass="24835">MKHLFLSLKLLCINLRPCAHTPSCSQFPLLAEMTIRSNFCRFESGNLPSYRLGHRHKIKVCVEQRRDCETSLNVEISDSRKSNSKFETLWWNDVASNSGSVSETDKRQNEPILLLRTHAVSIHEFCSDHLSRLVTADTSDKCDLSSAGSERPLGVGKRSPMEPPSCPHTASRGLNSKDIQAGRFALLAGRDQSVLEVQRCESLWILSELFEYDKIQKSSGV</sequence>
<keyword evidence="2" id="KW-0732">Signal</keyword>
<evidence type="ECO:0000256" key="1">
    <source>
        <dbReference type="SAM" id="MobiDB-lite"/>
    </source>
</evidence>
<name>A0AAE0YSG2_9GAST</name>
<dbReference type="Proteomes" id="UP001283361">
    <property type="component" value="Unassembled WGS sequence"/>
</dbReference>
<evidence type="ECO:0000313" key="4">
    <source>
        <dbReference type="Proteomes" id="UP001283361"/>
    </source>
</evidence>
<feature type="region of interest" description="Disordered" evidence="1">
    <location>
        <begin position="143"/>
        <end position="173"/>
    </location>
</feature>
<proteinExistence type="predicted"/>
<evidence type="ECO:0000313" key="3">
    <source>
        <dbReference type="EMBL" id="KAK3756469.1"/>
    </source>
</evidence>
<comment type="caution">
    <text evidence="3">The sequence shown here is derived from an EMBL/GenBank/DDBJ whole genome shotgun (WGS) entry which is preliminary data.</text>
</comment>
<feature type="chain" id="PRO_5042274716" evidence="2">
    <location>
        <begin position="21"/>
        <end position="221"/>
    </location>
</feature>
<accession>A0AAE0YSG2</accession>
<reference evidence="3" key="1">
    <citation type="journal article" date="2023" name="G3 (Bethesda)">
        <title>A reference genome for the long-term kleptoplast-retaining sea slug Elysia crispata morphotype clarki.</title>
        <authorList>
            <person name="Eastman K.E."/>
            <person name="Pendleton A.L."/>
            <person name="Shaikh M.A."/>
            <person name="Suttiyut T."/>
            <person name="Ogas R."/>
            <person name="Tomko P."/>
            <person name="Gavelis G."/>
            <person name="Widhalm J.R."/>
            <person name="Wisecaver J.H."/>
        </authorList>
    </citation>
    <scope>NUCLEOTIDE SEQUENCE</scope>
    <source>
        <strain evidence="3">ECLA1</strain>
    </source>
</reference>
<dbReference type="EMBL" id="JAWDGP010005508">
    <property type="protein sequence ID" value="KAK3756469.1"/>
    <property type="molecule type" value="Genomic_DNA"/>
</dbReference>
<feature type="signal peptide" evidence="2">
    <location>
        <begin position="1"/>
        <end position="20"/>
    </location>
</feature>
<evidence type="ECO:0000256" key="2">
    <source>
        <dbReference type="SAM" id="SignalP"/>
    </source>
</evidence>
<dbReference type="AlphaFoldDB" id="A0AAE0YSG2"/>
<keyword evidence="4" id="KW-1185">Reference proteome</keyword>